<gene>
    <name evidence="16" type="primary">Dsim\GD24982</name>
    <name evidence="16" type="ORF">Dsim_GD24982</name>
</gene>
<dbReference type="GO" id="GO:0005886">
    <property type="term" value="C:plasma membrane"/>
    <property type="evidence" value="ECO:0007669"/>
    <property type="project" value="TreeGrafter"/>
</dbReference>
<dbReference type="InterPro" id="IPR050958">
    <property type="entry name" value="Cell_Adh-Cytoskel_Orgn"/>
</dbReference>
<dbReference type="InterPro" id="IPR000219">
    <property type="entry name" value="DH_dom"/>
</dbReference>
<dbReference type="SMART" id="SM00409">
    <property type="entry name" value="IG"/>
    <property type="match status" value="10"/>
</dbReference>
<dbReference type="PhylomeDB" id="B4QBG7"/>
<feature type="domain" description="Ig-like" evidence="15">
    <location>
        <begin position="1017"/>
        <end position="1103"/>
    </location>
</feature>
<dbReference type="PANTHER" id="PTHR45080">
    <property type="entry name" value="CONTACTIN 5"/>
    <property type="match status" value="1"/>
</dbReference>
<dbReference type="SMR" id="B4QBG7"/>
<dbReference type="CDD" id="cd00160">
    <property type="entry name" value="RhoGEF"/>
    <property type="match status" value="1"/>
</dbReference>
<feature type="domain" description="Ig-like" evidence="15">
    <location>
        <begin position="1480"/>
        <end position="1570"/>
    </location>
</feature>
<evidence type="ECO:0000256" key="7">
    <source>
        <dbReference type="ARBA" id="ARBA00022741"/>
    </source>
</evidence>
<organism evidence="16 17">
    <name type="scientific">Drosophila simulans</name>
    <name type="common">Fruit fly</name>
    <dbReference type="NCBI Taxonomy" id="7240"/>
    <lineage>
        <taxon>Eukaryota</taxon>
        <taxon>Metazoa</taxon>
        <taxon>Ecdysozoa</taxon>
        <taxon>Arthropoda</taxon>
        <taxon>Hexapoda</taxon>
        <taxon>Insecta</taxon>
        <taxon>Pterygota</taxon>
        <taxon>Neoptera</taxon>
        <taxon>Endopterygota</taxon>
        <taxon>Diptera</taxon>
        <taxon>Brachycera</taxon>
        <taxon>Muscomorpha</taxon>
        <taxon>Ephydroidea</taxon>
        <taxon>Drosophilidae</taxon>
        <taxon>Drosophila</taxon>
        <taxon>Sophophora</taxon>
    </lineage>
</organism>
<dbReference type="InterPro" id="IPR055251">
    <property type="entry name" value="SOS1_NGEF_PH"/>
</dbReference>
<dbReference type="SMART" id="SM00408">
    <property type="entry name" value="IGc2"/>
    <property type="match status" value="9"/>
</dbReference>
<dbReference type="SUPFAM" id="SSF50729">
    <property type="entry name" value="PH domain-like"/>
    <property type="match status" value="1"/>
</dbReference>
<dbReference type="InterPro" id="IPR001452">
    <property type="entry name" value="SH3_domain"/>
</dbReference>
<feature type="compositionally biased region" description="Basic and acidic residues" evidence="12">
    <location>
        <begin position="950"/>
        <end position="962"/>
    </location>
</feature>
<feature type="region of interest" description="Disordered" evidence="12">
    <location>
        <begin position="923"/>
        <end position="1010"/>
    </location>
</feature>
<feature type="compositionally biased region" description="Polar residues" evidence="12">
    <location>
        <begin position="608"/>
        <end position="620"/>
    </location>
</feature>
<feature type="domain" description="SH3" evidence="13">
    <location>
        <begin position="3"/>
        <end position="71"/>
    </location>
</feature>
<keyword evidence="4" id="KW-0963">Cytoplasm</keyword>
<feature type="region of interest" description="Disordered" evidence="12">
    <location>
        <begin position="728"/>
        <end position="750"/>
    </location>
</feature>
<feature type="compositionally biased region" description="Low complexity" evidence="12">
    <location>
        <begin position="466"/>
        <end position="490"/>
    </location>
</feature>
<comment type="subcellular location">
    <subcellularLocation>
        <location evidence="1">Cytoplasm</location>
    </subcellularLocation>
</comment>
<feature type="domain" description="Ig-like" evidence="15">
    <location>
        <begin position="1575"/>
        <end position="1666"/>
    </location>
</feature>
<reference evidence="16 17" key="1">
    <citation type="journal article" date="2007" name="Nature">
        <title>Evolution of genes and genomes on the Drosophila phylogeny.</title>
        <authorList>
            <consortium name="Drosophila 12 Genomes Consortium"/>
            <person name="Clark A.G."/>
            <person name="Eisen M.B."/>
            <person name="Smith D.R."/>
            <person name="Bergman C.M."/>
            <person name="Oliver B."/>
            <person name="Markow T.A."/>
            <person name="Kaufman T.C."/>
            <person name="Kellis M."/>
            <person name="Gelbart W."/>
            <person name="Iyer V.N."/>
            <person name="Pollard D.A."/>
            <person name="Sackton T.B."/>
            <person name="Larracuente A.M."/>
            <person name="Singh N.D."/>
            <person name="Abad J.P."/>
            <person name="Abt D.N."/>
            <person name="Adryan B."/>
            <person name="Aguade M."/>
            <person name="Akashi H."/>
            <person name="Anderson W.W."/>
            <person name="Aquadro C.F."/>
            <person name="Ardell D.H."/>
            <person name="Arguello R."/>
            <person name="Artieri C.G."/>
            <person name="Barbash D.A."/>
            <person name="Barker D."/>
            <person name="Barsanti P."/>
            <person name="Batterham P."/>
            <person name="Batzoglou S."/>
            <person name="Begun D."/>
            <person name="Bhutkar A."/>
            <person name="Blanco E."/>
            <person name="Bosak S.A."/>
            <person name="Bradley R.K."/>
            <person name="Brand A.D."/>
            <person name="Brent M.R."/>
            <person name="Brooks A.N."/>
            <person name="Brown R.H."/>
            <person name="Butlin R.K."/>
            <person name="Caggese C."/>
            <person name="Calvi B.R."/>
            <person name="Bernardo de Carvalho A."/>
            <person name="Caspi A."/>
            <person name="Castrezana S."/>
            <person name="Celniker S.E."/>
            <person name="Chang J.L."/>
            <person name="Chapple C."/>
            <person name="Chatterji S."/>
            <person name="Chinwalla A."/>
            <person name="Civetta A."/>
            <person name="Clifton S.W."/>
            <person name="Comeron J.M."/>
            <person name="Costello J.C."/>
            <person name="Coyne J.A."/>
            <person name="Daub J."/>
            <person name="David R.G."/>
            <person name="Delcher A.L."/>
            <person name="Delehaunty K."/>
            <person name="Do C.B."/>
            <person name="Ebling H."/>
            <person name="Edwards K."/>
            <person name="Eickbush T."/>
            <person name="Evans J.D."/>
            <person name="Filipski A."/>
            <person name="Findeiss S."/>
            <person name="Freyhult E."/>
            <person name="Fulton L."/>
            <person name="Fulton R."/>
            <person name="Garcia A.C."/>
            <person name="Gardiner A."/>
            <person name="Garfield D.A."/>
            <person name="Garvin B.E."/>
            <person name="Gibson G."/>
            <person name="Gilbert D."/>
            <person name="Gnerre S."/>
            <person name="Godfrey J."/>
            <person name="Good R."/>
            <person name="Gotea V."/>
            <person name="Gravely B."/>
            <person name="Greenberg A.J."/>
            <person name="Griffiths-Jones S."/>
            <person name="Gross S."/>
            <person name="Guigo R."/>
            <person name="Gustafson E.A."/>
            <person name="Haerty W."/>
            <person name="Hahn M.W."/>
            <person name="Halligan D.L."/>
            <person name="Halpern A.L."/>
            <person name="Halter G.M."/>
            <person name="Han M.V."/>
            <person name="Heger A."/>
            <person name="Hillier L."/>
            <person name="Hinrichs A.S."/>
            <person name="Holmes I."/>
            <person name="Hoskins R.A."/>
            <person name="Hubisz M.J."/>
            <person name="Hultmark D."/>
            <person name="Huntley M.A."/>
            <person name="Jaffe D.B."/>
            <person name="Jagadeeshan S."/>
            <person name="Jeck W.R."/>
            <person name="Johnson J."/>
            <person name="Jones C.D."/>
            <person name="Jordan W.C."/>
            <person name="Karpen G.H."/>
            <person name="Kataoka E."/>
            <person name="Keightley P.D."/>
            <person name="Kheradpour P."/>
            <person name="Kirkness E.F."/>
            <person name="Koerich L.B."/>
            <person name="Kristiansen K."/>
            <person name="Kudrna D."/>
            <person name="Kulathinal R.J."/>
            <person name="Kumar S."/>
            <person name="Kwok R."/>
            <person name="Lander E."/>
            <person name="Langley C.H."/>
            <person name="Lapoint R."/>
            <person name="Lazzaro B.P."/>
            <person name="Lee S.J."/>
            <person name="Levesque L."/>
            <person name="Li R."/>
            <person name="Lin C.F."/>
            <person name="Lin M.F."/>
            <person name="Lindblad-Toh K."/>
            <person name="Llopart A."/>
            <person name="Long M."/>
            <person name="Low L."/>
            <person name="Lozovsky E."/>
            <person name="Lu J."/>
            <person name="Luo M."/>
            <person name="Machado C.A."/>
            <person name="Makalowski W."/>
            <person name="Marzo M."/>
            <person name="Matsuda M."/>
            <person name="Matzkin L."/>
            <person name="McAllister B."/>
            <person name="McBride C.S."/>
            <person name="McKernan B."/>
            <person name="McKernan K."/>
            <person name="Mendez-Lago M."/>
            <person name="Minx P."/>
            <person name="Mollenhauer M.U."/>
            <person name="Montooth K."/>
            <person name="Mount S.M."/>
            <person name="Mu X."/>
            <person name="Myers E."/>
            <person name="Negre B."/>
            <person name="Newfeld S."/>
            <person name="Nielsen R."/>
            <person name="Noor M.A."/>
            <person name="O'Grady P."/>
            <person name="Pachter L."/>
            <person name="Papaceit M."/>
            <person name="Parisi M.J."/>
            <person name="Parisi M."/>
            <person name="Parts L."/>
            <person name="Pedersen J.S."/>
            <person name="Pesole G."/>
            <person name="Phillippy A.M."/>
            <person name="Ponting C.P."/>
            <person name="Pop M."/>
            <person name="Porcelli D."/>
            <person name="Powell J.R."/>
            <person name="Prohaska S."/>
            <person name="Pruitt K."/>
            <person name="Puig M."/>
            <person name="Quesneville H."/>
            <person name="Ram K.R."/>
            <person name="Rand D."/>
            <person name="Rasmussen M.D."/>
            <person name="Reed L.K."/>
            <person name="Reenan R."/>
            <person name="Reily A."/>
            <person name="Remington K.A."/>
            <person name="Rieger T.T."/>
            <person name="Ritchie M.G."/>
            <person name="Robin C."/>
            <person name="Rogers Y.H."/>
            <person name="Rohde C."/>
            <person name="Rozas J."/>
            <person name="Rubenfield M.J."/>
            <person name="Ruiz A."/>
            <person name="Russo S."/>
            <person name="Salzberg S.L."/>
            <person name="Sanchez-Gracia A."/>
            <person name="Saranga D.J."/>
            <person name="Sato H."/>
            <person name="Schaeffer S.W."/>
            <person name="Schatz M.C."/>
            <person name="Schlenke T."/>
            <person name="Schwartz R."/>
            <person name="Segarra C."/>
            <person name="Singh R.S."/>
            <person name="Sirot L."/>
            <person name="Sirota M."/>
            <person name="Sisneros N.B."/>
            <person name="Smith C.D."/>
            <person name="Smith T.F."/>
            <person name="Spieth J."/>
            <person name="Stage D.E."/>
            <person name="Stark A."/>
            <person name="Stephan W."/>
            <person name="Strausberg R.L."/>
            <person name="Strempel S."/>
            <person name="Sturgill D."/>
            <person name="Sutton G."/>
            <person name="Sutton G.G."/>
            <person name="Tao W."/>
            <person name="Teichmann S."/>
            <person name="Tobari Y.N."/>
            <person name="Tomimura Y."/>
            <person name="Tsolas J.M."/>
            <person name="Valente V.L."/>
            <person name="Venter E."/>
            <person name="Venter J.C."/>
            <person name="Vicario S."/>
            <person name="Vieira F.G."/>
            <person name="Vilella A.J."/>
            <person name="Villasante A."/>
            <person name="Walenz B."/>
            <person name="Wang J."/>
            <person name="Wasserman M."/>
            <person name="Watts T."/>
            <person name="Wilson D."/>
            <person name="Wilson R.K."/>
            <person name="Wing R.A."/>
            <person name="Wolfner M.F."/>
            <person name="Wong A."/>
            <person name="Wong G.K."/>
            <person name="Wu C.I."/>
            <person name="Wu G."/>
            <person name="Yamamoto D."/>
            <person name="Yang H.P."/>
            <person name="Yang S.P."/>
            <person name="Yorke J.A."/>
            <person name="Yoshida K."/>
            <person name="Zdobnov E."/>
            <person name="Zhang P."/>
            <person name="Zhang Y."/>
            <person name="Zimin A.V."/>
            <person name="Baldwin J."/>
            <person name="Abdouelleil A."/>
            <person name="Abdulkadir J."/>
            <person name="Abebe A."/>
            <person name="Abera B."/>
            <person name="Abreu J."/>
            <person name="Acer S.C."/>
            <person name="Aftuck L."/>
            <person name="Alexander A."/>
            <person name="An P."/>
            <person name="Anderson E."/>
            <person name="Anderson S."/>
            <person name="Arachi H."/>
            <person name="Azer M."/>
            <person name="Bachantsang P."/>
            <person name="Barry A."/>
            <person name="Bayul T."/>
            <person name="Berlin A."/>
            <person name="Bessette D."/>
            <person name="Bloom T."/>
            <person name="Blye J."/>
            <person name="Boguslavskiy L."/>
            <person name="Bonnet C."/>
            <person name="Boukhgalter B."/>
            <person name="Bourzgui I."/>
            <person name="Brown A."/>
            <person name="Cahill P."/>
            <person name="Channer S."/>
            <person name="Cheshatsang Y."/>
            <person name="Chuda L."/>
            <person name="Citroen M."/>
            <person name="Collymore A."/>
            <person name="Cooke P."/>
            <person name="Costello M."/>
            <person name="D'Aco K."/>
            <person name="Daza R."/>
            <person name="De Haan G."/>
            <person name="DeGray S."/>
            <person name="DeMaso C."/>
            <person name="Dhargay N."/>
            <person name="Dooley K."/>
            <person name="Dooley E."/>
            <person name="Doricent M."/>
            <person name="Dorje P."/>
            <person name="Dorjee K."/>
            <person name="Dupes A."/>
            <person name="Elong R."/>
            <person name="Falk J."/>
            <person name="Farina A."/>
            <person name="Faro S."/>
            <person name="Ferguson D."/>
            <person name="Fisher S."/>
            <person name="Foley C.D."/>
            <person name="Franke A."/>
            <person name="Friedrich D."/>
            <person name="Gadbois L."/>
            <person name="Gearin G."/>
            <person name="Gearin C.R."/>
            <person name="Giannoukos G."/>
            <person name="Goode T."/>
            <person name="Graham J."/>
            <person name="Grandbois E."/>
            <person name="Grewal S."/>
            <person name="Gyaltsen K."/>
            <person name="Hafez N."/>
            <person name="Hagos B."/>
            <person name="Hall J."/>
            <person name="Henson C."/>
            <person name="Hollinger A."/>
            <person name="Honan T."/>
            <person name="Huard M.D."/>
            <person name="Hughes L."/>
            <person name="Hurhula B."/>
            <person name="Husby M.E."/>
            <person name="Kamat A."/>
            <person name="Kanga B."/>
            <person name="Kashin S."/>
            <person name="Khazanovich D."/>
            <person name="Kisner P."/>
            <person name="Lance K."/>
            <person name="Lara M."/>
            <person name="Lee W."/>
            <person name="Lennon N."/>
            <person name="Letendre F."/>
            <person name="LeVine R."/>
            <person name="Lipovsky A."/>
            <person name="Liu X."/>
            <person name="Liu J."/>
            <person name="Liu S."/>
            <person name="Lokyitsang T."/>
            <person name="Lokyitsang Y."/>
            <person name="Lubonja R."/>
            <person name="Lui A."/>
            <person name="MacDonald P."/>
            <person name="Magnisalis V."/>
            <person name="Maru K."/>
            <person name="Matthews C."/>
            <person name="McCusker W."/>
            <person name="McDonough S."/>
            <person name="Mehta T."/>
            <person name="Meldrim J."/>
            <person name="Meneus L."/>
            <person name="Mihai O."/>
            <person name="Mihalev A."/>
            <person name="Mihova T."/>
            <person name="Mittelman R."/>
            <person name="Mlenga V."/>
            <person name="Montmayeur A."/>
            <person name="Mulrain L."/>
            <person name="Navidi A."/>
            <person name="Naylor J."/>
            <person name="Negash T."/>
            <person name="Nguyen T."/>
            <person name="Nguyen N."/>
            <person name="Nicol R."/>
            <person name="Norbu C."/>
            <person name="Norbu N."/>
            <person name="Novod N."/>
            <person name="O'Neill B."/>
            <person name="Osman S."/>
            <person name="Markiewicz E."/>
            <person name="Oyono O.L."/>
            <person name="Patti C."/>
            <person name="Phunkhang P."/>
            <person name="Pierre F."/>
            <person name="Priest M."/>
            <person name="Raghuraman S."/>
            <person name="Rege F."/>
            <person name="Reyes R."/>
            <person name="Rise C."/>
            <person name="Rogov P."/>
            <person name="Ross K."/>
            <person name="Ryan E."/>
            <person name="Settipalli S."/>
            <person name="Shea T."/>
            <person name="Sherpa N."/>
            <person name="Shi L."/>
            <person name="Shih D."/>
            <person name="Sparrow T."/>
            <person name="Spaulding J."/>
            <person name="Stalker J."/>
            <person name="Stange-Thomann N."/>
            <person name="Stavropoulos S."/>
            <person name="Stone C."/>
            <person name="Strader C."/>
            <person name="Tesfaye S."/>
            <person name="Thomson T."/>
            <person name="Thoulutsang Y."/>
            <person name="Thoulutsang D."/>
            <person name="Topham K."/>
            <person name="Topping I."/>
            <person name="Tsamla T."/>
            <person name="Vassiliev H."/>
            <person name="Vo A."/>
            <person name="Wangchuk T."/>
            <person name="Wangdi T."/>
            <person name="Weiand M."/>
            <person name="Wilkinson J."/>
            <person name="Wilson A."/>
            <person name="Yadav S."/>
            <person name="Young G."/>
            <person name="Yu Q."/>
            <person name="Zembek L."/>
            <person name="Zhong D."/>
            <person name="Zimmer A."/>
            <person name="Zwirko Z."/>
            <person name="Jaffe D.B."/>
            <person name="Alvarez P."/>
            <person name="Brockman W."/>
            <person name="Butler J."/>
            <person name="Chin C."/>
            <person name="Gnerre S."/>
            <person name="Grabherr M."/>
            <person name="Kleber M."/>
            <person name="Mauceli E."/>
            <person name="MacCallum I."/>
        </authorList>
    </citation>
    <scope>NUCLEOTIDE SEQUENCE [LARGE SCALE GENOMIC DNA]</scope>
    <source>
        <strain evidence="17">white501</strain>
    </source>
</reference>
<feature type="domain" description="Ig-like" evidence="15">
    <location>
        <begin position="1696"/>
        <end position="1787"/>
    </location>
</feature>
<dbReference type="InterPro" id="IPR011993">
    <property type="entry name" value="PH-like_dom_sf"/>
</dbReference>
<dbReference type="FunFam" id="2.30.29.30:FF:000414">
    <property type="entry name" value="Uncharacterized protein, isoform D"/>
    <property type="match status" value="1"/>
</dbReference>
<evidence type="ECO:0000259" key="13">
    <source>
        <dbReference type="PROSITE" id="PS50002"/>
    </source>
</evidence>
<dbReference type="SMART" id="SM00325">
    <property type="entry name" value="RhoGEF"/>
    <property type="match status" value="1"/>
</dbReference>
<name>B4QBG7_DROSI</name>
<dbReference type="InterPro" id="IPR003598">
    <property type="entry name" value="Ig_sub2"/>
</dbReference>
<evidence type="ECO:0000256" key="5">
    <source>
        <dbReference type="ARBA" id="ARBA00022729"/>
    </source>
</evidence>
<accession>B4QBG7</accession>
<dbReference type="GO" id="GO:0005524">
    <property type="term" value="F:ATP binding"/>
    <property type="evidence" value="ECO:0007669"/>
    <property type="project" value="UniProtKB-KW"/>
</dbReference>
<proteinExistence type="inferred from homology"/>
<dbReference type="GO" id="GO:0005085">
    <property type="term" value="F:guanyl-nucleotide exchange factor activity"/>
    <property type="evidence" value="ECO:0007669"/>
    <property type="project" value="InterPro"/>
</dbReference>
<feature type="compositionally biased region" description="Low complexity" evidence="12">
    <location>
        <begin position="987"/>
        <end position="996"/>
    </location>
</feature>
<feature type="domain" description="DH" evidence="14">
    <location>
        <begin position="86"/>
        <end position="264"/>
    </location>
</feature>
<feature type="domain" description="Ig-like" evidence="15">
    <location>
        <begin position="1899"/>
        <end position="1988"/>
    </location>
</feature>
<evidence type="ECO:0000256" key="12">
    <source>
        <dbReference type="SAM" id="MobiDB-lite"/>
    </source>
</evidence>
<dbReference type="FunFam" id="2.60.40.10:FF:000145">
    <property type="entry name" value="Myosin light chain kinase, smooth muscle"/>
    <property type="match status" value="1"/>
</dbReference>
<feature type="compositionally biased region" description="Low complexity" evidence="12">
    <location>
        <begin position="505"/>
        <end position="517"/>
    </location>
</feature>
<dbReference type="FunFam" id="2.60.40.10:FF:001590">
    <property type="entry name" value="Uncharacterized protein, isoform D"/>
    <property type="match status" value="1"/>
</dbReference>
<sequence length="2043" mass="228319">MDAVADIVFVSRDYQAQSLATDEISVSRGDLVELISSKASEKSRCFVRMFDSGDSPKEGWVPIEILEFNPTMSSSNGKESGDAEFRKLTILRELVETEEEFSRDLLHVVEKYIKGIDKPVVPRSVRDNKDIIFCNFLQIAEFHNNVLKEGLKCYSNQPNMVAKTFLRLERDFDKHVVYCQNEPLAQDYLGSSPDAKKYFQELSKQLGDDKSLAEHLKLPIQRINDYQLLFKDFIKYSLSLKENVKDLERALELMLSVPSRAYDNRFLSSIEGCRGNIYKLGRLLLHAWCNVVDKEGKAHERYCFLFKSRILVTKVRKISENRSVFILQNIVKLPLCNIELKGDEKQIHLSLKAPEANSFLPIDIKPHGPEAHLTWFNEISSHINQDVTLQEHNADDLKVDASQIASESELILHLPQRAEAHDPNLSVRPSDVAENYFLSKETKERLQHEQQELLKLEQEAIELYKKQQSSKSVSSKTESVEITSSQVKSSSEVRKVVSPPPPPQSQVKEVTPVKVVSSPPPPKEITPAKVVTPPPQPPVVTSPVKEVAPPPQPTAVASPAKEVTPSQPEPVKGPSPVKEVRQELPSLASHSKEVEASVATEIRESLTETRSTVVESGQSSEIREEIVITEESSLEGKQAEALEREPSPCSIPKIQVYRPVECENPVVTKHKPIELKDIVGYSESLRDGDTAPAGGSQGRQQGYSANITDHASLTIWNNRLANIAGDRSGANQHLQQSGPPPPPIPPNFTRMPGFFQPLPLIAYETTIEILIVKARPPSPPPPPPPTIKRVLVHTESLEQKTQNFFEGIYDAASSDTSLRNAKQKIRSIKSTVLKSKDSTNYAQDTVQKAKARDFLHIFTPPVKKRPIYEIVEEPVNIFELEGDYTESIADDFREPSADFEARGQSVGGMDDYYSGYSRASTRRYETKTRDYDRGTSYDSTVERSQYGISSRRDRSSVDKVEARSSLLATGRTESRAASRAESRAESRASYSVAESRAGIRSSSRLQEDRPLRSVDKPVVVKMLKSVQVEPGETAHFEIQFKDQPGLVTWLKDNKPLEDRLADRITQTAAPMNSYRLDIKNCSETDAGTYTIRAQSASETTTVSAQLAVGQAPGHDETKTNTEPAFLVSLKDAEMIENTLFRFMVKIIGDPKPRVKFYKDEKEILETNDRIQIIRDKDYLGFYELVIADVQKTDAGTYSCKATNKHGEANCEAIATTCKGFPKPAVQWKHDGEVIQVDDRHKFMYEDEETMSLVIKNVDTVDAGVYTIEAINELGQDESSINLVVKAPPKIKKITDITCSAGETIKMEIEVEGFPQPTVQVTNNGKDVTAESNVKISSSSIGKSLEKVVVEVKEIKLSQAGNYSIKATNDLSQTSEYWSCTVKSKPVIVKNFESEYIHGEKENVQMTVRIDAYPEAKLTWYHDETEIKITDSKYTVSSDGNAYTLKITGATRVDAGKYTVKATNEHGSATSSTQLLIKCAPEFTHKLKNITVAEGDSNVELVVGVDAYPRPHAKWYIDGIEIDEKRNDFRHVEEGNDFKLIMNQVATNMQGNYTCKIMNDYGKLEDNCVVTVNCKPKVKRGLKNVEVQEGKSFTLEVEVYSEPEAKIKWFKDGHEIYEDARIKISRDTQRIENYYLTLNLARTEDAGTYEMKATNFIGETTSTCKVAVLTSEALSLEQTVTKTLIATTEEPEEGAVPEIVHVDVFQQHSYESVPLKYEVIATGIPKPEAIWYHDGKPITPDKHTAITVDGDHYKLEVQSLDLVDAGEYKVVVQNKVGEKSHQGELSLSGIAEYRKPILTQGPGLKDIKVNKGDKVCEPVVFTADPAPEIVLLKDGQPVVETNNVKLKVDKKDAENGLVQYTCTLNILEAEIKDSGRYELKVKNKYGELVTSGWIDVLAKPEISGLNDTKCLPGDTICFEALVQANPKPKVSWTRGNENLCNHENCEVIADVDADKYRLVFQSVSPSEDGKYTITATNSEGRAAVDFNLAVLVEKPTFIVQPESQSIHDYRPVSRRFWCTVFLCPQLSGSGRQPINYEAITSPAR</sequence>
<dbReference type="OMA" id="YYLIVIN"/>
<keyword evidence="17" id="KW-1185">Reference proteome</keyword>
<dbReference type="InterPro" id="IPR013783">
    <property type="entry name" value="Ig-like_fold"/>
</dbReference>
<evidence type="ECO:0000259" key="15">
    <source>
        <dbReference type="PROSITE" id="PS50835"/>
    </source>
</evidence>
<dbReference type="FunFam" id="2.60.40.10:FF:000107">
    <property type="entry name" value="Myosin, light chain kinase a"/>
    <property type="match status" value="2"/>
</dbReference>
<keyword evidence="5" id="KW-0732">Signal</keyword>
<evidence type="ECO:0000256" key="6">
    <source>
        <dbReference type="ARBA" id="ARBA00022737"/>
    </source>
</evidence>
<feature type="compositionally biased region" description="Basic and acidic residues" evidence="12">
    <location>
        <begin position="972"/>
        <end position="986"/>
    </location>
</feature>
<dbReference type="GO" id="GO:0050808">
    <property type="term" value="P:synapse organization"/>
    <property type="evidence" value="ECO:0007669"/>
    <property type="project" value="TreeGrafter"/>
</dbReference>
<keyword evidence="6" id="KW-0677">Repeat</keyword>
<feature type="compositionally biased region" description="Basic and acidic residues" evidence="12">
    <location>
        <begin position="590"/>
        <end position="607"/>
    </location>
</feature>
<dbReference type="FunFam" id="1.20.900.10:FF:000033">
    <property type="entry name" value="Muscle M-line assembly protein unc-89-like Protein"/>
    <property type="match status" value="1"/>
</dbReference>
<dbReference type="InterPro" id="IPR036028">
    <property type="entry name" value="SH3-like_dom_sf"/>
</dbReference>
<dbReference type="PROSITE" id="PS50835">
    <property type="entry name" value="IG_LIKE"/>
    <property type="match status" value="7"/>
</dbReference>
<evidence type="ECO:0000256" key="11">
    <source>
        <dbReference type="PROSITE-ProRule" id="PRU00192"/>
    </source>
</evidence>
<evidence type="ECO:0000313" key="17">
    <source>
        <dbReference type="Proteomes" id="UP000000304"/>
    </source>
</evidence>
<dbReference type="SUPFAM" id="SSF50044">
    <property type="entry name" value="SH3-domain"/>
    <property type="match status" value="1"/>
</dbReference>
<dbReference type="Gene3D" id="2.30.29.30">
    <property type="entry name" value="Pleckstrin-homology domain (PH domain)/Phosphotyrosine-binding domain (PTB)"/>
    <property type="match status" value="1"/>
</dbReference>
<feature type="region of interest" description="Disordered" evidence="12">
    <location>
        <begin position="465"/>
        <end position="631"/>
    </location>
</feature>
<feature type="domain" description="Ig-like" evidence="15">
    <location>
        <begin position="1152"/>
        <end position="1281"/>
    </location>
</feature>
<dbReference type="InterPro" id="IPR035899">
    <property type="entry name" value="DBL_dom_sf"/>
</dbReference>
<dbReference type="FunFam" id="2.60.40.10:FF:000919">
    <property type="entry name" value="Uncharacterized protein, isoform C"/>
    <property type="match status" value="1"/>
</dbReference>
<evidence type="ECO:0000256" key="8">
    <source>
        <dbReference type="ARBA" id="ARBA00022840"/>
    </source>
</evidence>
<keyword evidence="7" id="KW-0547">Nucleotide-binding</keyword>
<dbReference type="Gene3D" id="2.30.30.40">
    <property type="entry name" value="SH3 Domains"/>
    <property type="match status" value="1"/>
</dbReference>
<dbReference type="GO" id="GO:0030424">
    <property type="term" value="C:axon"/>
    <property type="evidence" value="ECO:0007669"/>
    <property type="project" value="TreeGrafter"/>
</dbReference>
<dbReference type="FunFam" id="2.60.40.10:FF:001787">
    <property type="entry name" value="Uncharacterized protein, isoform C"/>
    <property type="match status" value="1"/>
</dbReference>
<dbReference type="InterPro" id="IPR003599">
    <property type="entry name" value="Ig_sub"/>
</dbReference>
<dbReference type="SUPFAM" id="SSF48726">
    <property type="entry name" value="Immunoglobulin"/>
    <property type="match status" value="10"/>
</dbReference>
<dbReference type="GO" id="GO:0043025">
    <property type="term" value="C:neuronal cell body"/>
    <property type="evidence" value="ECO:0007669"/>
    <property type="project" value="TreeGrafter"/>
</dbReference>
<dbReference type="EMBL" id="CM000362">
    <property type="protein sequence ID" value="EDX08485.1"/>
    <property type="molecule type" value="Genomic_DNA"/>
</dbReference>
<evidence type="ECO:0000256" key="10">
    <source>
        <dbReference type="ARBA" id="ARBA00023319"/>
    </source>
</evidence>
<dbReference type="PROSITE" id="PS50002">
    <property type="entry name" value="SH3"/>
    <property type="match status" value="1"/>
</dbReference>
<dbReference type="Gene3D" id="2.60.40.10">
    <property type="entry name" value="Immunoglobulins"/>
    <property type="match status" value="10"/>
</dbReference>
<dbReference type="GO" id="GO:0005737">
    <property type="term" value="C:cytoplasm"/>
    <property type="evidence" value="ECO:0007669"/>
    <property type="project" value="UniProtKB-SubCell"/>
</dbReference>
<evidence type="ECO:0000259" key="14">
    <source>
        <dbReference type="PROSITE" id="PS50010"/>
    </source>
</evidence>
<protein>
    <submittedName>
        <fullName evidence="16">GD24982</fullName>
    </submittedName>
</protein>
<evidence type="ECO:0000256" key="2">
    <source>
        <dbReference type="ARBA" id="ARBA00006692"/>
    </source>
</evidence>
<dbReference type="FunFam" id="2.60.40.10:FF:001669">
    <property type="entry name" value="Uncharacterized protein, isoform B"/>
    <property type="match status" value="1"/>
</dbReference>
<keyword evidence="3 11" id="KW-0728">SH3 domain</keyword>
<feature type="compositionally biased region" description="Polar residues" evidence="12">
    <location>
        <begin position="936"/>
        <end position="948"/>
    </location>
</feature>
<dbReference type="InterPro" id="IPR007110">
    <property type="entry name" value="Ig-like_dom"/>
</dbReference>
<dbReference type="GO" id="GO:0007156">
    <property type="term" value="P:homophilic cell adhesion via plasma membrane adhesion molecules"/>
    <property type="evidence" value="ECO:0007669"/>
    <property type="project" value="TreeGrafter"/>
</dbReference>
<dbReference type="InterPro" id="IPR013098">
    <property type="entry name" value="Ig_I-set"/>
</dbReference>
<dbReference type="FunFam" id="2.60.40.10:FF:001418">
    <property type="entry name" value="Uncharacterized protein, isoform B"/>
    <property type="match status" value="1"/>
</dbReference>
<dbReference type="STRING" id="7240.B4QBG7"/>
<dbReference type="InterPro" id="IPR036179">
    <property type="entry name" value="Ig-like_dom_sf"/>
</dbReference>
<dbReference type="Gene3D" id="1.20.900.10">
    <property type="entry name" value="Dbl homology (DH) domain"/>
    <property type="match status" value="1"/>
</dbReference>
<dbReference type="Pfam" id="PF00621">
    <property type="entry name" value="RhoGEF"/>
    <property type="match status" value="1"/>
</dbReference>
<comment type="similarity">
    <text evidence="2">Belongs to the protein kinase superfamily. CAMK Ser/Thr protein kinase family.</text>
</comment>
<dbReference type="HOGENOM" id="CLU_233238_0_0_1"/>
<evidence type="ECO:0000256" key="4">
    <source>
        <dbReference type="ARBA" id="ARBA00022490"/>
    </source>
</evidence>
<evidence type="ECO:0000256" key="3">
    <source>
        <dbReference type="ARBA" id="ARBA00022443"/>
    </source>
</evidence>
<dbReference type="CDD" id="cd00096">
    <property type="entry name" value="Ig"/>
    <property type="match status" value="1"/>
</dbReference>
<evidence type="ECO:0000256" key="1">
    <source>
        <dbReference type="ARBA" id="ARBA00004496"/>
    </source>
</evidence>
<dbReference type="Pfam" id="PF22697">
    <property type="entry name" value="SOS1_NGEF_PH"/>
    <property type="match status" value="1"/>
</dbReference>
<dbReference type="PROSITE" id="PS50010">
    <property type="entry name" value="DH_2"/>
    <property type="match status" value="1"/>
</dbReference>
<keyword evidence="10" id="KW-0393">Immunoglobulin domain</keyword>
<evidence type="ECO:0000313" key="16">
    <source>
        <dbReference type="EMBL" id="EDX08485.1"/>
    </source>
</evidence>
<dbReference type="OrthoDB" id="2570713at2759"/>
<feature type="compositionally biased region" description="Basic and acidic residues" evidence="12">
    <location>
        <begin position="923"/>
        <end position="935"/>
    </location>
</feature>
<feature type="domain" description="Ig-like" evidence="15">
    <location>
        <begin position="1385"/>
        <end position="1475"/>
    </location>
</feature>
<evidence type="ECO:0000256" key="9">
    <source>
        <dbReference type="ARBA" id="ARBA00023157"/>
    </source>
</evidence>
<dbReference type="PANTHER" id="PTHR45080:SF8">
    <property type="entry name" value="IG-LIKE DOMAIN-CONTAINING PROTEIN"/>
    <property type="match status" value="1"/>
</dbReference>
<keyword evidence="9" id="KW-1015">Disulfide bond</keyword>
<dbReference type="CDD" id="cd13325">
    <property type="entry name" value="PH_unc89"/>
    <property type="match status" value="1"/>
</dbReference>
<dbReference type="Proteomes" id="UP000000304">
    <property type="component" value="Chromosome 2R"/>
</dbReference>
<dbReference type="Pfam" id="PF07679">
    <property type="entry name" value="I-set"/>
    <property type="match status" value="10"/>
</dbReference>
<dbReference type="GO" id="GO:0008046">
    <property type="term" value="F:axon guidance receptor activity"/>
    <property type="evidence" value="ECO:0007669"/>
    <property type="project" value="TreeGrafter"/>
</dbReference>
<dbReference type="SUPFAM" id="SSF48065">
    <property type="entry name" value="DBL homology domain (DH-domain)"/>
    <property type="match status" value="1"/>
</dbReference>
<keyword evidence="8" id="KW-0067">ATP-binding</keyword>